<evidence type="ECO:0000256" key="3">
    <source>
        <dbReference type="PIRSR" id="PIRSR000390-1"/>
    </source>
</evidence>
<dbReference type="PANTHER" id="PTHR30244:SF36">
    <property type="entry name" value="3-OXO-GLUCOSE-6-PHOSPHATE:GLUTAMATE AMINOTRANSFERASE"/>
    <property type="match status" value="1"/>
</dbReference>
<dbReference type="PANTHER" id="PTHR30244">
    <property type="entry name" value="TRANSAMINASE"/>
    <property type="match status" value="1"/>
</dbReference>
<protein>
    <submittedName>
        <fullName evidence="6">DegT/DnrJ/EryC1/StrS family aminotransferase</fullName>
    </submittedName>
</protein>
<evidence type="ECO:0000256" key="5">
    <source>
        <dbReference type="RuleBase" id="RU004508"/>
    </source>
</evidence>
<reference evidence="7" key="1">
    <citation type="submission" date="2017-09" db="EMBL/GenBank/DDBJ databases">
        <title>Depth-based differentiation of microbial function through sediment-hosted aquifers and enrichment of novel symbionts in the deep terrestrial subsurface.</title>
        <authorList>
            <person name="Probst A.J."/>
            <person name="Ladd B."/>
            <person name="Jarett J.K."/>
            <person name="Geller-Mcgrath D.E."/>
            <person name="Sieber C.M.K."/>
            <person name="Emerson J.B."/>
            <person name="Anantharaman K."/>
            <person name="Thomas B.C."/>
            <person name="Malmstrom R."/>
            <person name="Stieglmeier M."/>
            <person name="Klingl A."/>
            <person name="Woyke T."/>
            <person name="Ryan C.M."/>
            <person name="Banfield J.F."/>
        </authorList>
    </citation>
    <scope>NUCLEOTIDE SEQUENCE [LARGE SCALE GENOMIC DNA]</scope>
</reference>
<dbReference type="SUPFAM" id="SSF53383">
    <property type="entry name" value="PLP-dependent transferases"/>
    <property type="match status" value="1"/>
</dbReference>
<dbReference type="Gene3D" id="3.90.1150.10">
    <property type="entry name" value="Aspartate Aminotransferase, domain 1"/>
    <property type="match status" value="1"/>
</dbReference>
<keyword evidence="6" id="KW-0808">Transferase</keyword>
<dbReference type="InterPro" id="IPR015424">
    <property type="entry name" value="PyrdxlP-dep_Trfase"/>
</dbReference>
<sequence>MAYKVPFVNFPEHYKTIKEEILKAMDDVLSRGDLILRKDVEEFERKFADFIGSKYAVGLNSGTDTMFLPLKALGIGPGDEVITVSHTFVASIAVIVQTGAKPVLVDVKEDFTIDVDQIEKVITPKTKAIIPVHFNGRVCEMDRLMEIAQKHKLFVIEDAAQAFGSKYKNKMAGSFGLAGSFSLYPFKVLGCFGDGGIVTTDDESLAEKIRLLRDHGQKTPAPEQARYGAGKTEIVCFGWNSRLDNLQAAILNVKFKYVPAWIERRREIASIYDKALAGIKEIKLPPAPGSDKDHFDNFQNYVLKAERRDKLAAFLKEKGVETLIKDPIANHKQPGLGLSYFNLPYTEKLAEEVISLPMYPELTQEQIEYAINCVRDFYKSSLPTEA</sequence>
<accession>A0A2M7D7W0</accession>
<organism evidence="6 7">
    <name type="scientific">Candidatus Nealsonbacteria bacterium CG02_land_8_20_14_3_00_40_11</name>
    <dbReference type="NCBI Taxonomy" id="1974700"/>
    <lineage>
        <taxon>Bacteria</taxon>
        <taxon>Candidatus Nealsoniibacteriota</taxon>
    </lineage>
</organism>
<comment type="similarity">
    <text evidence="2 5">Belongs to the DegT/DnrJ/EryC1 family.</text>
</comment>
<dbReference type="GO" id="GO:0008483">
    <property type="term" value="F:transaminase activity"/>
    <property type="evidence" value="ECO:0007669"/>
    <property type="project" value="UniProtKB-KW"/>
</dbReference>
<dbReference type="CDD" id="cd00616">
    <property type="entry name" value="AHBA_syn"/>
    <property type="match status" value="1"/>
</dbReference>
<keyword evidence="6" id="KW-0032">Aminotransferase</keyword>
<dbReference type="InterPro" id="IPR000653">
    <property type="entry name" value="DegT/StrS_aminotransferase"/>
</dbReference>
<dbReference type="GO" id="GO:0000271">
    <property type="term" value="P:polysaccharide biosynthetic process"/>
    <property type="evidence" value="ECO:0007669"/>
    <property type="project" value="TreeGrafter"/>
</dbReference>
<gene>
    <name evidence="6" type="ORF">COS26_01695</name>
</gene>
<dbReference type="InterPro" id="IPR015422">
    <property type="entry name" value="PyrdxlP-dep_Trfase_small"/>
</dbReference>
<name>A0A2M7D7W0_9BACT</name>
<dbReference type="EMBL" id="PEUA01000039">
    <property type="protein sequence ID" value="PIV42731.1"/>
    <property type="molecule type" value="Genomic_DNA"/>
</dbReference>
<evidence type="ECO:0000313" key="7">
    <source>
        <dbReference type="Proteomes" id="UP000230304"/>
    </source>
</evidence>
<dbReference type="InterPro" id="IPR015421">
    <property type="entry name" value="PyrdxlP-dep_Trfase_major"/>
</dbReference>
<keyword evidence="1 4" id="KW-0663">Pyridoxal phosphate</keyword>
<proteinExistence type="inferred from homology"/>
<dbReference type="Gene3D" id="3.40.640.10">
    <property type="entry name" value="Type I PLP-dependent aspartate aminotransferase-like (Major domain)"/>
    <property type="match status" value="1"/>
</dbReference>
<dbReference type="Proteomes" id="UP000230304">
    <property type="component" value="Unassembled WGS sequence"/>
</dbReference>
<comment type="caution">
    <text evidence="6">The sequence shown here is derived from an EMBL/GenBank/DDBJ whole genome shotgun (WGS) entry which is preliminary data.</text>
</comment>
<dbReference type="PIRSF" id="PIRSF000390">
    <property type="entry name" value="PLP_StrS"/>
    <property type="match status" value="1"/>
</dbReference>
<evidence type="ECO:0000256" key="4">
    <source>
        <dbReference type="PIRSR" id="PIRSR000390-2"/>
    </source>
</evidence>
<dbReference type="AlphaFoldDB" id="A0A2M7D7W0"/>
<evidence type="ECO:0000313" key="6">
    <source>
        <dbReference type="EMBL" id="PIV42731.1"/>
    </source>
</evidence>
<dbReference type="GO" id="GO:0030170">
    <property type="term" value="F:pyridoxal phosphate binding"/>
    <property type="evidence" value="ECO:0007669"/>
    <property type="project" value="TreeGrafter"/>
</dbReference>
<dbReference type="Pfam" id="PF01041">
    <property type="entry name" value="DegT_DnrJ_EryC1"/>
    <property type="match status" value="1"/>
</dbReference>
<feature type="modified residue" description="N6-(pyridoxal phosphate)lysine" evidence="4">
    <location>
        <position position="187"/>
    </location>
</feature>
<feature type="active site" description="Proton acceptor" evidence="3">
    <location>
        <position position="187"/>
    </location>
</feature>
<evidence type="ECO:0000256" key="2">
    <source>
        <dbReference type="ARBA" id="ARBA00037999"/>
    </source>
</evidence>
<evidence type="ECO:0000256" key="1">
    <source>
        <dbReference type="ARBA" id="ARBA00022898"/>
    </source>
</evidence>